<reference evidence="1" key="1">
    <citation type="submission" date="2021-10" db="EMBL/GenBank/DDBJ databases">
        <authorList>
            <person name="Dean J.D."/>
            <person name="Kim M.K."/>
            <person name="Newey C.N."/>
            <person name="Stoker T.S."/>
            <person name="Thompson D.W."/>
            <person name="Grose J.H."/>
        </authorList>
    </citation>
    <scope>NUCLEOTIDE SEQUENCE</scope>
    <source>
        <strain evidence="1">BT635</strain>
    </source>
</reference>
<name>A0ABS8AE71_9BACT</name>
<sequence>MAAGYAKDARLVDELASFGFGHVEISTVMPRVQPGNPAPYLFCHLREGPPAKASGIKS</sequence>
<dbReference type="Proteomes" id="UP001165297">
    <property type="component" value="Unassembled WGS sequence"/>
</dbReference>
<gene>
    <name evidence="1" type="ORF">LGH70_09015</name>
</gene>
<accession>A0ABS8AE71</accession>
<protein>
    <submittedName>
        <fullName evidence="1">Uncharacterized protein</fullName>
    </submittedName>
</protein>
<evidence type="ECO:0000313" key="1">
    <source>
        <dbReference type="EMBL" id="MCB2377719.1"/>
    </source>
</evidence>
<dbReference type="SUPFAM" id="SSF51395">
    <property type="entry name" value="FMN-linked oxidoreductases"/>
    <property type="match status" value="1"/>
</dbReference>
<evidence type="ECO:0000313" key="2">
    <source>
        <dbReference type="Proteomes" id="UP001165297"/>
    </source>
</evidence>
<dbReference type="EMBL" id="JAJADQ010000004">
    <property type="protein sequence ID" value="MCB2377719.1"/>
    <property type="molecule type" value="Genomic_DNA"/>
</dbReference>
<comment type="caution">
    <text evidence="1">The sequence shown here is derived from an EMBL/GenBank/DDBJ whole genome shotgun (WGS) entry which is preliminary data.</text>
</comment>
<keyword evidence="2" id="KW-1185">Reference proteome</keyword>
<dbReference type="Gene3D" id="3.20.20.70">
    <property type="entry name" value="Aldolase class I"/>
    <property type="match status" value="1"/>
</dbReference>
<proteinExistence type="predicted"/>
<organism evidence="1 2">
    <name type="scientific">Hymenobacter nitidus</name>
    <dbReference type="NCBI Taxonomy" id="2880929"/>
    <lineage>
        <taxon>Bacteria</taxon>
        <taxon>Pseudomonadati</taxon>
        <taxon>Bacteroidota</taxon>
        <taxon>Cytophagia</taxon>
        <taxon>Cytophagales</taxon>
        <taxon>Hymenobacteraceae</taxon>
        <taxon>Hymenobacter</taxon>
    </lineage>
</organism>
<dbReference type="InterPro" id="IPR013785">
    <property type="entry name" value="Aldolase_TIM"/>
</dbReference>